<dbReference type="AlphaFoldDB" id="A0A1Q8ERL8"/>
<sequence length="106" mass="11711">MLLVFLSVPGCFSVDARRSTEGATYYLGLVRLTSDEQDNVQRNAVQSVGARIKDGFTLGYVDERKLLVPRGCQVIVFVRTAEDLQHADALFKTLKGEGLCTVRDSD</sequence>
<reference evidence="1 2" key="1">
    <citation type="submission" date="2016-12" db="EMBL/GenBank/DDBJ databases">
        <authorList>
            <person name="Song W.-J."/>
            <person name="Kurnit D.M."/>
        </authorList>
    </citation>
    <scope>NUCLEOTIDE SEQUENCE [LARGE SCALE GENOMIC DNA]</scope>
    <source>
        <strain evidence="1 2">PCL1601</strain>
    </source>
</reference>
<protein>
    <submittedName>
        <fullName evidence="1">Uncharacterized protein</fullName>
    </submittedName>
</protein>
<gene>
    <name evidence="1" type="ORF">BTN82_10380</name>
</gene>
<evidence type="ECO:0000313" key="2">
    <source>
        <dbReference type="Proteomes" id="UP000185578"/>
    </source>
</evidence>
<proteinExistence type="predicted"/>
<comment type="caution">
    <text evidence="1">The sequence shown here is derived from an EMBL/GenBank/DDBJ whole genome shotgun (WGS) entry which is preliminary data.</text>
</comment>
<name>A0A1Q8ERL8_9PSED</name>
<evidence type="ECO:0000313" key="1">
    <source>
        <dbReference type="EMBL" id="OLF54410.1"/>
    </source>
</evidence>
<dbReference type="EMBL" id="MSCT01000009">
    <property type="protein sequence ID" value="OLF54410.1"/>
    <property type="molecule type" value="Genomic_DNA"/>
</dbReference>
<organism evidence="1 2">
    <name type="scientific">Pseudomonas chlororaphis</name>
    <dbReference type="NCBI Taxonomy" id="587753"/>
    <lineage>
        <taxon>Bacteria</taxon>
        <taxon>Pseudomonadati</taxon>
        <taxon>Pseudomonadota</taxon>
        <taxon>Gammaproteobacteria</taxon>
        <taxon>Pseudomonadales</taxon>
        <taxon>Pseudomonadaceae</taxon>
        <taxon>Pseudomonas</taxon>
    </lineage>
</organism>
<accession>A0A1Q8ERL8</accession>
<dbReference type="Proteomes" id="UP000185578">
    <property type="component" value="Unassembled WGS sequence"/>
</dbReference>